<dbReference type="Pfam" id="PF00089">
    <property type="entry name" value="Trypsin"/>
    <property type="match status" value="1"/>
</dbReference>
<dbReference type="GO" id="GO:0004252">
    <property type="term" value="F:serine-type endopeptidase activity"/>
    <property type="evidence" value="ECO:0007669"/>
    <property type="project" value="InterPro"/>
</dbReference>
<dbReference type="InterPro" id="IPR051333">
    <property type="entry name" value="CLIP_Serine_Protease"/>
</dbReference>
<keyword evidence="1" id="KW-0843">Virulence</keyword>
<dbReference type="Gene3D" id="2.40.10.10">
    <property type="entry name" value="Trypsin-like serine proteases"/>
    <property type="match status" value="2"/>
</dbReference>
<dbReference type="PANTHER" id="PTHR24260:SF147">
    <property type="entry name" value="EG:BACR7A4.3 PROTEIN-RELATED"/>
    <property type="match status" value="1"/>
</dbReference>
<sequence length="447" mass="47609">MFKPVALLALASSAYNYVNLAFHSDAVKTTTSPHVAAHSTDRNGRVRCCTAPSVVLMSASCVTNDIPIGAAFVNDTTTADTIEAKRAVVHPAYDTQTHANDMAVLQLVRASHAKPVAISWDPLMDGTKVNPELLEVGVTAWDNVDCAFSYDMVAGRGAIPDSVLCTGGDAAQACVGDAGDALTVASANGDDHLVAVFSWSVERRPKGCLACTRVVQCALVRGALHREGVPSLQLLRIEVMCIVAGLPLDSGGFAVLPPHFVACSEAMVANAGAVVFPRLWVHEELRGVLKLCLASLVYHKEFLEASLPPKHQLLASVLFGDLTLANTLSSTVTLASNILQPTRIPPHVGLHAQLEQTSVLVRTLPTEICEGIEKILEDKGVTAGNITQSLLEKLLKDAVASVVSLTSASSSTTVEVTDESIPTRPRRLSQLKMVTFARLARKRRRES</sequence>
<dbReference type="Proteomes" id="UP000265427">
    <property type="component" value="Unassembled WGS sequence"/>
</dbReference>
<dbReference type="EMBL" id="QUSZ01005434">
    <property type="protein sequence ID" value="RHY09700.1"/>
    <property type="molecule type" value="Genomic_DNA"/>
</dbReference>
<accession>A0A397APC9</accession>
<dbReference type="SUPFAM" id="SSF50494">
    <property type="entry name" value="Trypsin-like serine proteases"/>
    <property type="match status" value="1"/>
</dbReference>
<dbReference type="GO" id="GO:0006508">
    <property type="term" value="P:proteolysis"/>
    <property type="evidence" value="ECO:0007669"/>
    <property type="project" value="InterPro"/>
</dbReference>
<dbReference type="InterPro" id="IPR043504">
    <property type="entry name" value="Peptidase_S1_PA_chymotrypsin"/>
</dbReference>
<dbReference type="InterPro" id="IPR009003">
    <property type="entry name" value="Peptidase_S1_PA"/>
</dbReference>
<dbReference type="SMART" id="SM00020">
    <property type="entry name" value="Tryp_SPc"/>
    <property type="match status" value="1"/>
</dbReference>
<protein>
    <recommendedName>
        <fullName evidence="2">Peptidase S1 domain-containing protein</fullName>
    </recommendedName>
</protein>
<comment type="caution">
    <text evidence="3">The sequence shown here is derived from an EMBL/GenBank/DDBJ whole genome shotgun (WGS) entry which is preliminary data.</text>
</comment>
<evidence type="ECO:0000313" key="3">
    <source>
        <dbReference type="EMBL" id="RHY09700.1"/>
    </source>
</evidence>
<reference evidence="3 4" key="1">
    <citation type="submission" date="2018-08" db="EMBL/GenBank/DDBJ databases">
        <title>Aphanomyces genome sequencing and annotation.</title>
        <authorList>
            <person name="Minardi D."/>
            <person name="Oidtmann B."/>
            <person name="Van Der Giezen M."/>
            <person name="Studholme D.J."/>
        </authorList>
    </citation>
    <scope>NUCLEOTIDE SEQUENCE [LARGE SCALE GENOMIC DNA]</scope>
    <source>
        <strain evidence="3 4">Kv</strain>
    </source>
</reference>
<dbReference type="VEuPathDB" id="FungiDB:H257_03047"/>
<dbReference type="AlphaFoldDB" id="A0A397APC9"/>
<gene>
    <name evidence="3" type="ORF">DYB36_003281</name>
</gene>
<proteinExistence type="predicted"/>
<name>A0A397APC9_APHAT</name>
<feature type="domain" description="Peptidase S1" evidence="2">
    <location>
        <begin position="17"/>
        <end position="286"/>
    </location>
</feature>
<evidence type="ECO:0000256" key="1">
    <source>
        <dbReference type="ARBA" id="ARBA00023026"/>
    </source>
</evidence>
<dbReference type="InterPro" id="IPR001254">
    <property type="entry name" value="Trypsin_dom"/>
</dbReference>
<evidence type="ECO:0000313" key="4">
    <source>
        <dbReference type="Proteomes" id="UP000265427"/>
    </source>
</evidence>
<dbReference type="VEuPathDB" id="FungiDB:H257_19199"/>
<dbReference type="PANTHER" id="PTHR24260">
    <property type="match status" value="1"/>
</dbReference>
<dbReference type="PROSITE" id="PS50240">
    <property type="entry name" value="TRYPSIN_DOM"/>
    <property type="match status" value="1"/>
</dbReference>
<organism evidence="3 4">
    <name type="scientific">Aphanomyces astaci</name>
    <name type="common">Crayfish plague agent</name>
    <dbReference type="NCBI Taxonomy" id="112090"/>
    <lineage>
        <taxon>Eukaryota</taxon>
        <taxon>Sar</taxon>
        <taxon>Stramenopiles</taxon>
        <taxon>Oomycota</taxon>
        <taxon>Saprolegniomycetes</taxon>
        <taxon>Saprolegniales</taxon>
        <taxon>Verrucalvaceae</taxon>
        <taxon>Aphanomyces</taxon>
    </lineage>
</organism>
<evidence type="ECO:0000259" key="2">
    <source>
        <dbReference type="PROSITE" id="PS50240"/>
    </source>
</evidence>